<dbReference type="OrthoDB" id="196847at2759"/>
<dbReference type="FunFam" id="3.30.470.20:FF:000028">
    <property type="entry name" value="Methylcrotonoyl-CoA carboxylase subunit alpha, mitochondrial"/>
    <property type="match status" value="1"/>
</dbReference>
<dbReference type="STRING" id="1882483.A0A317XQ74"/>
<dbReference type="InterPro" id="IPR050856">
    <property type="entry name" value="Biotin_carboxylase_complex"/>
</dbReference>
<comment type="cofactor">
    <cofactor evidence="1">
        <name>biotin</name>
        <dbReference type="ChEBI" id="CHEBI:57586"/>
    </cofactor>
</comment>
<reference evidence="10 11" key="1">
    <citation type="journal article" date="2018" name="Mol. Biol. Evol.">
        <title>Broad Genomic Sampling Reveals a Smut Pathogenic Ancestry of the Fungal Clade Ustilaginomycotina.</title>
        <authorList>
            <person name="Kijpornyongpan T."/>
            <person name="Mondo S.J."/>
            <person name="Barry K."/>
            <person name="Sandor L."/>
            <person name="Lee J."/>
            <person name="Lipzen A."/>
            <person name="Pangilinan J."/>
            <person name="LaButti K."/>
            <person name="Hainaut M."/>
            <person name="Henrissat B."/>
            <person name="Grigoriev I.V."/>
            <person name="Spatafora J.W."/>
            <person name="Aime M.C."/>
        </authorList>
    </citation>
    <scope>NUCLEOTIDE SEQUENCE [LARGE SCALE GENOMIC DNA]</scope>
    <source>
        <strain evidence="10 11">MCA 3645</strain>
    </source>
</reference>
<dbReference type="InterPro" id="IPR005481">
    <property type="entry name" value="BC-like_N"/>
</dbReference>
<dbReference type="SUPFAM" id="SSF56059">
    <property type="entry name" value="Glutathione synthetase ATP-binding domain-like"/>
    <property type="match status" value="1"/>
</dbReference>
<dbReference type="GO" id="GO:0046872">
    <property type="term" value="F:metal ion binding"/>
    <property type="evidence" value="ECO:0007669"/>
    <property type="project" value="InterPro"/>
</dbReference>
<feature type="domain" description="Biotin carboxylation" evidence="9">
    <location>
        <begin position="93"/>
        <end position="566"/>
    </location>
</feature>
<feature type="domain" description="Lipoyl-binding" evidence="7">
    <location>
        <begin position="723"/>
        <end position="805"/>
    </location>
</feature>
<dbReference type="GO" id="GO:0005524">
    <property type="term" value="F:ATP binding"/>
    <property type="evidence" value="ECO:0007669"/>
    <property type="project" value="UniProtKB-UniRule"/>
</dbReference>
<dbReference type="FunFam" id="3.30.1490.20:FF:000003">
    <property type="entry name" value="acetyl-CoA carboxylase isoform X1"/>
    <property type="match status" value="1"/>
</dbReference>
<dbReference type="Pfam" id="PF00364">
    <property type="entry name" value="Biotin_lipoyl"/>
    <property type="match status" value="1"/>
</dbReference>
<dbReference type="PROSITE" id="PS50979">
    <property type="entry name" value="BC"/>
    <property type="match status" value="1"/>
</dbReference>
<dbReference type="PROSITE" id="PS50968">
    <property type="entry name" value="BIOTINYL_LIPOYL"/>
    <property type="match status" value="1"/>
</dbReference>
<accession>A0A317XQ74</accession>
<dbReference type="InterPro" id="IPR011053">
    <property type="entry name" value="Single_hybrid_motif"/>
</dbReference>
<dbReference type="SUPFAM" id="SSF52440">
    <property type="entry name" value="PreATP-grasp domain"/>
    <property type="match status" value="1"/>
</dbReference>
<organism evidence="10 11">
    <name type="scientific">Testicularia cyperi</name>
    <dbReference type="NCBI Taxonomy" id="1882483"/>
    <lineage>
        <taxon>Eukaryota</taxon>
        <taxon>Fungi</taxon>
        <taxon>Dikarya</taxon>
        <taxon>Basidiomycota</taxon>
        <taxon>Ustilaginomycotina</taxon>
        <taxon>Ustilaginomycetes</taxon>
        <taxon>Ustilaginales</taxon>
        <taxon>Anthracoideaceae</taxon>
        <taxon>Testicularia</taxon>
    </lineage>
</organism>
<evidence type="ECO:0000259" key="9">
    <source>
        <dbReference type="PROSITE" id="PS50979"/>
    </source>
</evidence>
<dbReference type="PROSITE" id="PS00867">
    <property type="entry name" value="CPSASE_2"/>
    <property type="match status" value="1"/>
</dbReference>
<dbReference type="EMBL" id="KZ819193">
    <property type="protein sequence ID" value="PWZ00038.1"/>
    <property type="molecule type" value="Genomic_DNA"/>
</dbReference>
<dbReference type="Pfam" id="PF02785">
    <property type="entry name" value="Biotin_carb_C"/>
    <property type="match status" value="1"/>
</dbReference>
<evidence type="ECO:0000259" key="8">
    <source>
        <dbReference type="PROSITE" id="PS50975"/>
    </source>
</evidence>
<dbReference type="Proteomes" id="UP000246740">
    <property type="component" value="Unassembled WGS sequence"/>
</dbReference>
<dbReference type="SUPFAM" id="SSF51246">
    <property type="entry name" value="Rudiment single hybrid motif"/>
    <property type="match status" value="1"/>
</dbReference>
<feature type="domain" description="ATP-grasp" evidence="8">
    <location>
        <begin position="213"/>
        <end position="412"/>
    </location>
</feature>
<dbReference type="PANTHER" id="PTHR18866:SF33">
    <property type="entry name" value="METHYLCROTONOYL-COA CARBOXYLASE SUBUNIT ALPHA, MITOCHONDRIAL-RELATED"/>
    <property type="match status" value="1"/>
</dbReference>
<dbReference type="InterPro" id="IPR005482">
    <property type="entry name" value="Biotin_COase_C"/>
</dbReference>
<evidence type="ECO:0000259" key="7">
    <source>
        <dbReference type="PROSITE" id="PS50968"/>
    </source>
</evidence>
<dbReference type="GO" id="GO:0005739">
    <property type="term" value="C:mitochondrion"/>
    <property type="evidence" value="ECO:0007669"/>
    <property type="project" value="TreeGrafter"/>
</dbReference>
<dbReference type="Pfam" id="PF00289">
    <property type="entry name" value="Biotin_carb_N"/>
    <property type="match status" value="1"/>
</dbReference>
<proteinExistence type="predicted"/>
<dbReference type="InterPro" id="IPR016185">
    <property type="entry name" value="PreATP-grasp_dom_sf"/>
</dbReference>
<keyword evidence="3 6" id="KW-0547">Nucleotide-binding</keyword>
<dbReference type="SUPFAM" id="SSF51230">
    <property type="entry name" value="Single hybrid motif"/>
    <property type="match status" value="1"/>
</dbReference>
<sequence>MLRSRKLILKPRLAAANRGVASIARPQPLLPGVALSANATTTATVARTPLSNNSRRIAFAPATLPRGASSARLASTLSTNETGSASSDALRPLPAKILIANRGEIACRIIRTCRRLGVSTVAVYSEADARSQHVKLADEAYCIGPAASAESYLRQDKILDVASKTGATMIHPGYGFLSENAAFAKMLEQSANVRFIGPPASAIDAMGSKSASKEIMLAAGVPCVPGYHGAEQDPAFLAKEADKIGYPVLIKAVKGGGGKGMKIADTPQDFSDALESAQREAQKSFGDPTVLIEKYLTAPRHVEVQVFADQHGNAVYISERDCSVQRRHQKIIEEAPAPHLSPELRKDLGEKAVAAAKAVGYVGAGTVEFILDAARPENFYFMEMNTRLQVEHPVTEMVSGLDLVEWQLEVAAGNPLPLQQHQLKIQGHAFEARIYAENTDANFLPDTGKLVHVALPRTTTDTHSNLTALAAGEAGVGGHVSSEAAVRVDTGFISGDEISVHYDPMIAKLIVKGRDRTEALRILLHALNQYQVVGPSTNIQFLKNLVRHPRFIEGDVETGFIAKYGQDREGQPGLFGTPYTSRDETMLAVAQAAISAVGRDAKNAKATGGVWSHFSDALPRTVQLKHKELGVLGVTVVPVSGDTGETYDVKIEIQSEGSKPTLESKSELKSASEAEAKAVTLSSLRPAGTTVANGLGLTVFLPSGVVVPLTHVVPNWYSQLSTSGSSGSSSTAGDNTLVAPMPSKIVEVKIKPGSKVQKGQTIVILEAMKTEIALKAPRDATVCSVAGKCKPGALVPEGLTLVTFEDLDSAAGDADPLAEASSS</sequence>
<dbReference type="Gene3D" id="2.40.50.100">
    <property type="match status" value="1"/>
</dbReference>
<dbReference type="InterPro" id="IPR005479">
    <property type="entry name" value="CPAse_ATP-bd"/>
</dbReference>
<dbReference type="PROSITE" id="PS50975">
    <property type="entry name" value="ATP_GRASP"/>
    <property type="match status" value="1"/>
</dbReference>
<evidence type="ECO:0000256" key="6">
    <source>
        <dbReference type="PROSITE-ProRule" id="PRU00409"/>
    </source>
</evidence>
<dbReference type="InterPro" id="IPR000089">
    <property type="entry name" value="Biotin_lipoyl"/>
</dbReference>
<keyword evidence="5" id="KW-0092">Biotin</keyword>
<dbReference type="AlphaFoldDB" id="A0A317XQ74"/>
<gene>
    <name evidence="10" type="ORF">BCV70DRAFT_200209</name>
</gene>
<evidence type="ECO:0000313" key="10">
    <source>
        <dbReference type="EMBL" id="PWZ00038.1"/>
    </source>
</evidence>
<dbReference type="InterPro" id="IPR011764">
    <property type="entry name" value="Biotin_carboxylation_dom"/>
</dbReference>
<dbReference type="Gene3D" id="3.30.470.20">
    <property type="entry name" value="ATP-grasp fold, B domain"/>
    <property type="match status" value="1"/>
</dbReference>
<keyword evidence="2" id="KW-0436">Ligase</keyword>
<keyword evidence="4 6" id="KW-0067">ATP-binding</keyword>
<evidence type="ECO:0000256" key="5">
    <source>
        <dbReference type="ARBA" id="ARBA00023267"/>
    </source>
</evidence>
<keyword evidence="11" id="KW-1185">Reference proteome</keyword>
<dbReference type="PROSITE" id="PS00188">
    <property type="entry name" value="BIOTIN"/>
    <property type="match status" value="1"/>
</dbReference>
<dbReference type="CDD" id="cd06850">
    <property type="entry name" value="biotinyl_domain"/>
    <property type="match status" value="1"/>
</dbReference>
<evidence type="ECO:0000256" key="4">
    <source>
        <dbReference type="ARBA" id="ARBA00022840"/>
    </source>
</evidence>
<evidence type="ECO:0000256" key="1">
    <source>
        <dbReference type="ARBA" id="ARBA00001953"/>
    </source>
</evidence>
<dbReference type="InParanoid" id="A0A317XQ74"/>
<evidence type="ECO:0000313" key="11">
    <source>
        <dbReference type="Proteomes" id="UP000246740"/>
    </source>
</evidence>
<dbReference type="FunFam" id="3.40.50.20:FF:000010">
    <property type="entry name" value="Propionyl-CoA carboxylase subunit alpha"/>
    <property type="match status" value="1"/>
</dbReference>
<dbReference type="PANTHER" id="PTHR18866">
    <property type="entry name" value="CARBOXYLASE:PYRUVATE/ACETYL-COA/PROPIONYL-COA CARBOXYLASE"/>
    <property type="match status" value="1"/>
</dbReference>
<evidence type="ECO:0000256" key="3">
    <source>
        <dbReference type="ARBA" id="ARBA00022741"/>
    </source>
</evidence>
<dbReference type="Pfam" id="PF02786">
    <property type="entry name" value="CPSase_L_D2"/>
    <property type="match status" value="1"/>
</dbReference>
<name>A0A317XQ74_9BASI</name>
<dbReference type="InterPro" id="IPR011761">
    <property type="entry name" value="ATP-grasp"/>
</dbReference>
<dbReference type="SMART" id="SM00878">
    <property type="entry name" value="Biotin_carb_C"/>
    <property type="match status" value="1"/>
</dbReference>
<protein>
    <submittedName>
        <fullName evidence="10">Uncharacterized protein</fullName>
    </submittedName>
</protein>
<evidence type="ECO:0000256" key="2">
    <source>
        <dbReference type="ARBA" id="ARBA00022598"/>
    </source>
</evidence>
<dbReference type="GO" id="GO:0004485">
    <property type="term" value="F:methylcrotonoyl-CoA carboxylase activity"/>
    <property type="evidence" value="ECO:0007669"/>
    <property type="project" value="TreeGrafter"/>
</dbReference>
<dbReference type="InterPro" id="IPR001882">
    <property type="entry name" value="Biotin_BS"/>
</dbReference>
<dbReference type="SMART" id="SM01209">
    <property type="entry name" value="GARS_A"/>
    <property type="match status" value="1"/>
</dbReference>
<dbReference type="InterPro" id="IPR011054">
    <property type="entry name" value="Rudment_hybrid_motif"/>
</dbReference>